<evidence type="ECO:0000256" key="5">
    <source>
        <dbReference type="ARBA" id="ARBA00022597"/>
    </source>
</evidence>
<evidence type="ECO:0000256" key="7">
    <source>
        <dbReference type="ARBA" id="ARBA00022729"/>
    </source>
</evidence>
<keyword evidence="7 15" id="KW-0732">Signal</keyword>
<dbReference type="InterPro" id="IPR054765">
    <property type="entry name" value="SLBB_dom"/>
</dbReference>
<dbReference type="Gene3D" id="3.30.1950.10">
    <property type="entry name" value="wza like domain"/>
    <property type="match status" value="1"/>
</dbReference>
<evidence type="ECO:0000256" key="10">
    <source>
        <dbReference type="ARBA" id="ARBA00023114"/>
    </source>
</evidence>
<proteinExistence type="inferred from homology"/>
<evidence type="ECO:0000259" key="16">
    <source>
        <dbReference type="Pfam" id="PF02563"/>
    </source>
</evidence>
<organism evidence="18 19">
    <name type="scientific">Donghicola tyrosinivorans</name>
    <dbReference type="NCBI Taxonomy" id="1652492"/>
    <lineage>
        <taxon>Bacteria</taxon>
        <taxon>Pseudomonadati</taxon>
        <taxon>Pseudomonadota</taxon>
        <taxon>Alphaproteobacteria</taxon>
        <taxon>Rhodobacterales</taxon>
        <taxon>Roseobacteraceae</taxon>
        <taxon>Donghicola</taxon>
    </lineage>
</organism>
<evidence type="ECO:0000256" key="3">
    <source>
        <dbReference type="ARBA" id="ARBA00022448"/>
    </source>
</evidence>
<evidence type="ECO:0000313" key="18">
    <source>
        <dbReference type="EMBL" id="PRY91506.1"/>
    </source>
</evidence>
<keyword evidence="19" id="KW-1185">Reference proteome</keyword>
<evidence type="ECO:0000256" key="6">
    <source>
        <dbReference type="ARBA" id="ARBA00022692"/>
    </source>
</evidence>
<dbReference type="GO" id="GO:0015288">
    <property type="term" value="F:porin activity"/>
    <property type="evidence" value="ECO:0007669"/>
    <property type="project" value="UniProtKB-KW"/>
</dbReference>
<keyword evidence="4" id="KW-1134">Transmembrane beta strand</keyword>
<dbReference type="AlphaFoldDB" id="A0A2T0WXT0"/>
<comment type="similarity">
    <text evidence="2">Belongs to the BexD/CtrA/VexA family.</text>
</comment>
<keyword evidence="5" id="KW-0762">Sugar transport</keyword>
<feature type="domain" description="SLBB" evidence="17">
    <location>
        <begin position="172"/>
        <end position="240"/>
    </location>
</feature>
<dbReference type="RefSeq" id="WP_106263178.1">
    <property type="nucleotide sequence ID" value="NZ_PVTQ01000003.1"/>
</dbReference>
<evidence type="ECO:0000256" key="1">
    <source>
        <dbReference type="ARBA" id="ARBA00004571"/>
    </source>
</evidence>
<keyword evidence="14" id="KW-0449">Lipoprotein</keyword>
<keyword evidence="8" id="KW-0625">Polysaccharide transport</keyword>
<name>A0A2T0WXT0_9RHOB</name>
<evidence type="ECO:0000256" key="13">
    <source>
        <dbReference type="ARBA" id="ARBA00023237"/>
    </source>
</evidence>
<dbReference type="InterPro" id="IPR049712">
    <property type="entry name" value="Poly_export"/>
</dbReference>
<dbReference type="Pfam" id="PF22461">
    <property type="entry name" value="SLBB_2"/>
    <property type="match status" value="2"/>
</dbReference>
<dbReference type="PROSITE" id="PS51257">
    <property type="entry name" value="PROKAR_LIPOPROTEIN"/>
    <property type="match status" value="1"/>
</dbReference>
<comment type="subcellular location">
    <subcellularLocation>
        <location evidence="1">Cell outer membrane</location>
        <topology evidence="1">Multi-pass membrane protein</topology>
    </subcellularLocation>
</comment>
<evidence type="ECO:0000256" key="12">
    <source>
        <dbReference type="ARBA" id="ARBA00023139"/>
    </source>
</evidence>
<evidence type="ECO:0000256" key="9">
    <source>
        <dbReference type="ARBA" id="ARBA00023065"/>
    </source>
</evidence>
<keyword evidence="10" id="KW-0626">Porin</keyword>
<evidence type="ECO:0000256" key="4">
    <source>
        <dbReference type="ARBA" id="ARBA00022452"/>
    </source>
</evidence>
<protein>
    <submittedName>
        <fullName evidence="18">Polysaccharide export outer membrane protein</fullName>
    </submittedName>
</protein>
<dbReference type="Proteomes" id="UP000238392">
    <property type="component" value="Unassembled WGS sequence"/>
</dbReference>
<evidence type="ECO:0000256" key="15">
    <source>
        <dbReference type="SAM" id="SignalP"/>
    </source>
</evidence>
<gene>
    <name evidence="18" type="ORF">CLV74_10390</name>
</gene>
<evidence type="ECO:0000256" key="8">
    <source>
        <dbReference type="ARBA" id="ARBA00023047"/>
    </source>
</evidence>
<dbReference type="PANTHER" id="PTHR33619:SF3">
    <property type="entry name" value="POLYSACCHARIDE EXPORT PROTEIN GFCE-RELATED"/>
    <property type="match status" value="1"/>
</dbReference>
<keyword evidence="11" id="KW-0472">Membrane</keyword>
<dbReference type="EMBL" id="PVTQ01000003">
    <property type="protein sequence ID" value="PRY91506.1"/>
    <property type="molecule type" value="Genomic_DNA"/>
</dbReference>
<keyword evidence="6" id="KW-0812">Transmembrane</keyword>
<feature type="signal peptide" evidence="15">
    <location>
        <begin position="1"/>
        <end position="23"/>
    </location>
</feature>
<keyword evidence="9" id="KW-0406">Ion transport</keyword>
<dbReference type="GO" id="GO:0015159">
    <property type="term" value="F:polysaccharide transmembrane transporter activity"/>
    <property type="evidence" value="ECO:0007669"/>
    <property type="project" value="InterPro"/>
</dbReference>
<dbReference type="Gene3D" id="3.10.560.10">
    <property type="entry name" value="Outer membrane lipoprotein wza domain like"/>
    <property type="match status" value="2"/>
</dbReference>
<dbReference type="GO" id="GO:0046930">
    <property type="term" value="C:pore complex"/>
    <property type="evidence" value="ECO:0007669"/>
    <property type="project" value="UniProtKB-KW"/>
</dbReference>
<sequence>MVRAFVVLLLCTVISGCALPRGAALKSEMLKGAKDENAPFQLVEMNTTAMAMVEKWPAKGASLAHSWPGGSRGSLSYRITAGDVLAVTIWDSQDNSLLTAAGQKQTSVTDLLVSPSGTIFLPYVGEVNVAGQSIESARNTIATRMEAIAPSAQVLLTAQQGQNSTVRAVSGVAAPGAYPLPDSNYTVLNLLSDAGGVARDMDNPVVRLLRNGATYETYVQDLTSNDGNDLVLRGGDKVVVEDLPQTFIAMGATGSQQLISIKHPPVNAIEAITMAGGLSPGRADPKGVLILREYPRNAIRQDTHGPQKESVVFAMNLTTAEGLFAANNLEIQPDDIVYVSESPVPSLNAALNLFRLGGSSATVAGNLGN</sequence>
<evidence type="ECO:0000256" key="14">
    <source>
        <dbReference type="ARBA" id="ARBA00023288"/>
    </source>
</evidence>
<keyword evidence="12" id="KW-0564">Palmitate</keyword>
<comment type="caution">
    <text evidence="18">The sequence shown here is derived from an EMBL/GenBank/DDBJ whole genome shotgun (WGS) entry which is preliminary data.</text>
</comment>
<evidence type="ECO:0000256" key="11">
    <source>
        <dbReference type="ARBA" id="ARBA00023136"/>
    </source>
</evidence>
<keyword evidence="13" id="KW-0998">Cell outer membrane</keyword>
<reference evidence="18 19" key="1">
    <citation type="submission" date="2018-03" db="EMBL/GenBank/DDBJ databases">
        <title>Genomic Encyclopedia of Archaeal and Bacterial Type Strains, Phase II (KMG-II): from individual species to whole genera.</title>
        <authorList>
            <person name="Goeker M."/>
        </authorList>
    </citation>
    <scope>NUCLEOTIDE SEQUENCE [LARGE SCALE GENOMIC DNA]</scope>
    <source>
        <strain evidence="18 19">DSM 100212</strain>
    </source>
</reference>
<evidence type="ECO:0000313" key="19">
    <source>
        <dbReference type="Proteomes" id="UP000238392"/>
    </source>
</evidence>
<dbReference type="OrthoDB" id="7198507at2"/>
<keyword evidence="3" id="KW-0813">Transport</keyword>
<dbReference type="InterPro" id="IPR003715">
    <property type="entry name" value="Poly_export_N"/>
</dbReference>
<dbReference type="GO" id="GO:0009279">
    <property type="term" value="C:cell outer membrane"/>
    <property type="evidence" value="ECO:0007669"/>
    <property type="project" value="UniProtKB-SubCell"/>
</dbReference>
<feature type="domain" description="Polysaccharide export protein N-terminal" evidence="16">
    <location>
        <begin position="76"/>
        <end position="154"/>
    </location>
</feature>
<feature type="chain" id="PRO_5015556946" evidence="15">
    <location>
        <begin position="24"/>
        <end position="369"/>
    </location>
</feature>
<accession>A0A2T0WXT0</accession>
<dbReference type="PANTHER" id="PTHR33619">
    <property type="entry name" value="POLYSACCHARIDE EXPORT PROTEIN GFCE-RELATED"/>
    <property type="match status" value="1"/>
</dbReference>
<evidence type="ECO:0000256" key="2">
    <source>
        <dbReference type="ARBA" id="ARBA00009450"/>
    </source>
</evidence>
<evidence type="ECO:0000259" key="17">
    <source>
        <dbReference type="Pfam" id="PF22461"/>
    </source>
</evidence>
<feature type="domain" description="SLBB" evidence="17">
    <location>
        <begin position="246"/>
        <end position="339"/>
    </location>
</feature>
<dbReference type="Pfam" id="PF02563">
    <property type="entry name" value="Poly_export"/>
    <property type="match status" value="1"/>
</dbReference>
<dbReference type="GO" id="GO:0006811">
    <property type="term" value="P:monoatomic ion transport"/>
    <property type="evidence" value="ECO:0007669"/>
    <property type="project" value="UniProtKB-KW"/>
</dbReference>